<protein>
    <recommendedName>
        <fullName evidence="2">MurNAc-LAA domain-containing protein</fullName>
    </recommendedName>
</protein>
<dbReference type="GO" id="GO:0009253">
    <property type="term" value="P:peptidoglycan catabolic process"/>
    <property type="evidence" value="ECO:0007669"/>
    <property type="project" value="InterPro"/>
</dbReference>
<evidence type="ECO:0000256" key="1">
    <source>
        <dbReference type="ARBA" id="ARBA00022801"/>
    </source>
</evidence>
<name>A0A3S8S119_9BACL</name>
<evidence type="ECO:0000313" key="3">
    <source>
        <dbReference type="EMBL" id="AZK48779.1"/>
    </source>
</evidence>
<evidence type="ECO:0000313" key="4">
    <source>
        <dbReference type="Proteomes" id="UP000273145"/>
    </source>
</evidence>
<sequence length="262" mass="29423">MSVSNRVVFDIGHGSNTFPPNKGIYLPGGGSFAEHDFNAAVAIKAKRLAEYNGFEVLLSQQPYQKDVPLSSRTSYINVEHKKNPILCCLSFHANASANNSASGYGVFYWNTSQNGKRLAEIWNKYAIQKLNIPQWGSGVWQSKLGDWTNFHMVRETLMPAILIEHFFFTNPSELQKCNTPGFIDLCAEVAVRTICDYAGRGFKSLNDAEQSKSQTKSDVSSWAKEAYEFVTKNGISDGTRPKDPVTREEVWSMLQRYSVIQK</sequence>
<dbReference type="SUPFAM" id="SSF53187">
    <property type="entry name" value="Zn-dependent exopeptidases"/>
    <property type="match status" value="1"/>
</dbReference>
<feature type="domain" description="MurNAc-LAA" evidence="2">
    <location>
        <begin position="89"/>
        <end position="195"/>
    </location>
</feature>
<dbReference type="SMART" id="SM00646">
    <property type="entry name" value="Ami_3"/>
    <property type="match status" value="1"/>
</dbReference>
<dbReference type="GO" id="GO:0008745">
    <property type="term" value="F:N-acetylmuramoyl-L-alanine amidase activity"/>
    <property type="evidence" value="ECO:0007669"/>
    <property type="project" value="InterPro"/>
</dbReference>
<dbReference type="PANTHER" id="PTHR30404:SF0">
    <property type="entry name" value="N-ACETYLMURAMOYL-L-ALANINE AMIDASE AMIC"/>
    <property type="match status" value="1"/>
</dbReference>
<keyword evidence="1" id="KW-0378">Hydrolase</keyword>
<reference evidence="3 4" key="1">
    <citation type="submission" date="2018-11" db="EMBL/GenBank/DDBJ databases">
        <title>Genome sequencing of Paenibacillus lentus DSM25539(T).</title>
        <authorList>
            <person name="Kook J.-K."/>
            <person name="Park S.-N."/>
            <person name="Lim Y.K."/>
        </authorList>
    </citation>
    <scope>NUCLEOTIDE SEQUENCE [LARGE SCALE GENOMIC DNA]</scope>
    <source>
        <strain evidence="3 4">DSM 25539</strain>
    </source>
</reference>
<organism evidence="3 4">
    <name type="scientific">Paenibacillus lentus</name>
    <dbReference type="NCBI Taxonomy" id="1338368"/>
    <lineage>
        <taxon>Bacteria</taxon>
        <taxon>Bacillati</taxon>
        <taxon>Bacillota</taxon>
        <taxon>Bacilli</taxon>
        <taxon>Bacillales</taxon>
        <taxon>Paenibacillaceae</taxon>
        <taxon>Paenibacillus</taxon>
    </lineage>
</organism>
<dbReference type="Gene3D" id="3.40.630.40">
    <property type="entry name" value="Zn-dependent exopeptidases"/>
    <property type="match status" value="1"/>
</dbReference>
<dbReference type="PANTHER" id="PTHR30404">
    <property type="entry name" value="N-ACETYLMURAMOYL-L-ALANINE AMIDASE"/>
    <property type="match status" value="1"/>
</dbReference>
<dbReference type="InterPro" id="IPR050695">
    <property type="entry name" value="N-acetylmuramoyl_amidase_3"/>
</dbReference>
<keyword evidence="4" id="KW-1185">Reference proteome</keyword>
<proteinExistence type="predicted"/>
<evidence type="ECO:0000259" key="2">
    <source>
        <dbReference type="SMART" id="SM00646"/>
    </source>
</evidence>
<dbReference type="GO" id="GO:0030288">
    <property type="term" value="C:outer membrane-bounded periplasmic space"/>
    <property type="evidence" value="ECO:0007669"/>
    <property type="project" value="TreeGrafter"/>
</dbReference>
<dbReference type="CDD" id="cd02696">
    <property type="entry name" value="MurNAc-LAA"/>
    <property type="match status" value="1"/>
</dbReference>
<dbReference type="KEGG" id="plen:EIM92_23505"/>
<dbReference type="EMBL" id="CP034248">
    <property type="protein sequence ID" value="AZK48779.1"/>
    <property type="molecule type" value="Genomic_DNA"/>
</dbReference>
<dbReference type="InterPro" id="IPR002508">
    <property type="entry name" value="MurNAc-LAA_cat"/>
</dbReference>
<accession>A0A3S8S119</accession>
<dbReference type="Proteomes" id="UP000273145">
    <property type="component" value="Chromosome"/>
</dbReference>
<dbReference type="Pfam" id="PF01520">
    <property type="entry name" value="Amidase_3"/>
    <property type="match status" value="1"/>
</dbReference>
<gene>
    <name evidence="3" type="ORF">EIM92_23505</name>
</gene>
<dbReference type="OrthoDB" id="9763643at2"/>
<dbReference type="AlphaFoldDB" id="A0A3S8S119"/>